<evidence type="ECO:0000256" key="2">
    <source>
        <dbReference type="ARBA" id="ARBA00010463"/>
    </source>
</evidence>
<keyword evidence="3" id="KW-0472">Membrane</keyword>
<accession>A0AAV6NW39</accession>
<protein>
    <submittedName>
        <fullName evidence="6">Uncharacterized protein</fullName>
    </submittedName>
</protein>
<dbReference type="Proteomes" id="UP000685013">
    <property type="component" value="Chromosome 4"/>
</dbReference>
<evidence type="ECO:0000256" key="1">
    <source>
        <dbReference type="ARBA" id="ARBA00004656"/>
    </source>
</evidence>
<sequence>MTAAAGRISVVMEGFMVVGDFLDELPFTFEKMYGFSTVDGFVEIVESSAEMIKYIANEPSTGLFYIQQHTKNAVPNVLNMKNSVANTSRESTLHTEDSEDSITMLRSMKECGFPIADEMIRDIKKSLAVMSAKQPRRGLIRSTYGMQPPGRVSTWRSATWGRSVAIAPRDDDGGGYISTVFKSARETASNFKWPQLDIVEDLARVEVHKAQPEPNQPSVLSASSSSSQPDMDSDELPLSCQVNDVLQCDDQVDVGLDTDVVSVSNRFDDFRADKEAKLKDWLEGSGSLNDIRDLSAGKGH</sequence>
<evidence type="ECO:0000256" key="4">
    <source>
        <dbReference type="ARBA" id="ARBA00023228"/>
    </source>
</evidence>
<comment type="similarity">
    <text evidence="2">Belongs to the BORCS8 family.</text>
</comment>
<gene>
    <name evidence="6" type="ORF">SDJN03_07527</name>
</gene>
<evidence type="ECO:0000256" key="5">
    <source>
        <dbReference type="SAM" id="MobiDB-lite"/>
    </source>
</evidence>
<dbReference type="InterPro" id="IPR019320">
    <property type="entry name" value="BORCS8"/>
</dbReference>
<feature type="non-terminal residue" evidence="6">
    <location>
        <position position="1"/>
    </location>
</feature>
<dbReference type="PANTHER" id="PTHR21146:SF0">
    <property type="entry name" value="BLOC-1-RELATED COMPLEX SUBUNIT 8"/>
    <property type="match status" value="1"/>
</dbReference>
<dbReference type="EMBL" id="JAGKQH010000004">
    <property type="protein sequence ID" value="KAG6602294.1"/>
    <property type="molecule type" value="Genomic_DNA"/>
</dbReference>
<dbReference type="AlphaFoldDB" id="A0AAV6NW39"/>
<evidence type="ECO:0000256" key="3">
    <source>
        <dbReference type="ARBA" id="ARBA00023136"/>
    </source>
</evidence>
<evidence type="ECO:0000313" key="7">
    <source>
        <dbReference type="Proteomes" id="UP000685013"/>
    </source>
</evidence>
<comment type="subcellular location">
    <subcellularLocation>
        <location evidence="1">Lysosome membrane</location>
    </subcellularLocation>
</comment>
<keyword evidence="7" id="KW-1185">Reference proteome</keyword>
<organism evidence="6 7">
    <name type="scientific">Cucurbita argyrosperma subsp. sororia</name>
    <dbReference type="NCBI Taxonomy" id="37648"/>
    <lineage>
        <taxon>Eukaryota</taxon>
        <taxon>Viridiplantae</taxon>
        <taxon>Streptophyta</taxon>
        <taxon>Embryophyta</taxon>
        <taxon>Tracheophyta</taxon>
        <taxon>Spermatophyta</taxon>
        <taxon>Magnoliopsida</taxon>
        <taxon>eudicotyledons</taxon>
        <taxon>Gunneridae</taxon>
        <taxon>Pentapetalae</taxon>
        <taxon>rosids</taxon>
        <taxon>fabids</taxon>
        <taxon>Cucurbitales</taxon>
        <taxon>Cucurbitaceae</taxon>
        <taxon>Cucurbiteae</taxon>
        <taxon>Cucurbita</taxon>
    </lineage>
</organism>
<evidence type="ECO:0000313" key="6">
    <source>
        <dbReference type="EMBL" id="KAG6602294.1"/>
    </source>
</evidence>
<feature type="region of interest" description="Disordered" evidence="5">
    <location>
        <begin position="209"/>
        <end position="236"/>
    </location>
</feature>
<proteinExistence type="inferred from homology"/>
<feature type="compositionally biased region" description="Low complexity" evidence="5">
    <location>
        <begin position="218"/>
        <end position="230"/>
    </location>
</feature>
<dbReference type="Pfam" id="PF10167">
    <property type="entry name" value="BORCS8"/>
    <property type="match status" value="1"/>
</dbReference>
<name>A0AAV6NW39_9ROSI</name>
<dbReference type="GO" id="GO:0005765">
    <property type="term" value="C:lysosomal membrane"/>
    <property type="evidence" value="ECO:0007669"/>
    <property type="project" value="UniProtKB-SubCell"/>
</dbReference>
<reference evidence="6 7" key="1">
    <citation type="journal article" date="2021" name="Hortic Res">
        <title>The domestication of Cucurbita argyrosperma as revealed by the genome of its wild relative.</title>
        <authorList>
            <person name="Barrera-Redondo J."/>
            <person name="Sanchez-de la Vega G."/>
            <person name="Aguirre-Liguori J.A."/>
            <person name="Castellanos-Morales G."/>
            <person name="Gutierrez-Guerrero Y.T."/>
            <person name="Aguirre-Dugua X."/>
            <person name="Aguirre-Planter E."/>
            <person name="Tenaillon M.I."/>
            <person name="Lira-Saade R."/>
            <person name="Eguiarte L.E."/>
        </authorList>
    </citation>
    <scope>NUCLEOTIDE SEQUENCE [LARGE SCALE GENOMIC DNA]</scope>
    <source>
        <strain evidence="6">JBR-2021</strain>
    </source>
</reference>
<comment type="caution">
    <text evidence="6">The sequence shown here is derived from an EMBL/GenBank/DDBJ whole genome shotgun (WGS) entry which is preliminary data.</text>
</comment>
<keyword evidence="4" id="KW-0458">Lysosome</keyword>
<dbReference type="PANTHER" id="PTHR21146">
    <property type="entry name" value="MEF2B PROTEIN"/>
    <property type="match status" value="1"/>
</dbReference>